<gene>
    <name evidence="2" type="ORF">RHS01_04235</name>
</gene>
<protein>
    <recommendedName>
        <fullName evidence="4">Retrotransposon gag domain-containing protein</fullName>
    </recommendedName>
</protein>
<evidence type="ECO:0000313" key="3">
    <source>
        <dbReference type="Proteomes" id="UP000614334"/>
    </source>
</evidence>
<evidence type="ECO:0000313" key="2">
    <source>
        <dbReference type="EMBL" id="KAF8756656.1"/>
    </source>
</evidence>
<comment type="caution">
    <text evidence="2">The sequence shown here is derived from an EMBL/GenBank/DDBJ whole genome shotgun (WGS) entry which is preliminary data.</text>
</comment>
<feature type="region of interest" description="Disordered" evidence="1">
    <location>
        <begin position="1"/>
        <end position="116"/>
    </location>
</feature>
<evidence type="ECO:0000256" key="1">
    <source>
        <dbReference type="SAM" id="MobiDB-lite"/>
    </source>
</evidence>
<reference evidence="2" key="1">
    <citation type="submission" date="2020-09" db="EMBL/GenBank/DDBJ databases">
        <title>Comparative genome analyses of four rice-infecting Rhizoctonia solani isolates reveal extensive enrichment of homogalacturonan modification genes.</title>
        <authorList>
            <person name="Lee D.-Y."/>
            <person name="Jeon J."/>
            <person name="Kim K.-T."/>
            <person name="Cheong K."/>
            <person name="Song H."/>
            <person name="Choi G."/>
            <person name="Ko J."/>
            <person name="Opiyo S.O."/>
            <person name="Zuo S."/>
            <person name="Madhav S."/>
            <person name="Lee Y.-H."/>
            <person name="Wang G.-L."/>
        </authorList>
    </citation>
    <scope>NUCLEOTIDE SEQUENCE</scope>
    <source>
        <strain evidence="2">AG1-IA B2</strain>
    </source>
</reference>
<dbReference type="EMBL" id="JACYCF010000006">
    <property type="protein sequence ID" value="KAF8756656.1"/>
    <property type="molecule type" value="Genomic_DNA"/>
</dbReference>
<evidence type="ECO:0008006" key="4">
    <source>
        <dbReference type="Google" id="ProtNLM"/>
    </source>
</evidence>
<feature type="compositionally biased region" description="Low complexity" evidence="1">
    <location>
        <begin position="97"/>
        <end position="106"/>
    </location>
</feature>
<dbReference type="AlphaFoldDB" id="A0A8H7IJ21"/>
<proteinExistence type="predicted"/>
<name>A0A8H7IJ21_9AGAM</name>
<organism evidence="2 3">
    <name type="scientific">Rhizoctonia solani</name>
    <dbReference type="NCBI Taxonomy" id="456999"/>
    <lineage>
        <taxon>Eukaryota</taxon>
        <taxon>Fungi</taxon>
        <taxon>Dikarya</taxon>
        <taxon>Basidiomycota</taxon>
        <taxon>Agaricomycotina</taxon>
        <taxon>Agaricomycetes</taxon>
        <taxon>Cantharellales</taxon>
        <taxon>Ceratobasidiaceae</taxon>
        <taxon>Rhizoctonia</taxon>
    </lineage>
</organism>
<accession>A0A8H7IJ21</accession>
<sequence length="324" mass="37117">MGNGGREARILFANTNTEMPVQAKEKGKEPITPKNKSRVQATLGLPMSQLEGERKYTHTPAPNTVTAKNRGLPTGGYLHDRLTNPTKELVAADGNPSDSSESSSSSDSDDDFNNMSPHKLAKYIKKLKKKNKERKEKEKLRKLQLSGFKTKLPTAYNGSNDFDTFEQFVYEVETWQEDTGFEDYEAVRHVKSFLKDKAASYYMLHVAPDVTQYTLTLVFQGLFDYCFPPDSQARIRRKFNNMTQSDRGFRDFYRELCKIQRRLADINDKSIAVRMWEGAHSYIRIEWAKNGYSAEHNSPEELEESAIRFETAEKNSPNGREPNK</sequence>
<dbReference type="Proteomes" id="UP000614334">
    <property type="component" value="Unassembled WGS sequence"/>
</dbReference>